<dbReference type="Proteomes" id="UP000238157">
    <property type="component" value="Unassembled WGS sequence"/>
</dbReference>
<dbReference type="AlphaFoldDB" id="A0A2T0WST5"/>
<organism evidence="1 2">
    <name type="scientific">Mongoliibacter ruber</name>
    <dbReference type="NCBI Taxonomy" id="1750599"/>
    <lineage>
        <taxon>Bacteria</taxon>
        <taxon>Pseudomonadati</taxon>
        <taxon>Bacteroidota</taxon>
        <taxon>Cytophagia</taxon>
        <taxon>Cytophagales</taxon>
        <taxon>Cyclobacteriaceae</taxon>
        <taxon>Mongoliibacter</taxon>
    </lineage>
</organism>
<keyword evidence="2" id="KW-1185">Reference proteome</keyword>
<comment type="caution">
    <text evidence="1">The sequence shown here is derived from an EMBL/GenBank/DDBJ whole genome shotgun (WGS) entry which is preliminary data.</text>
</comment>
<proteinExistence type="predicted"/>
<name>A0A2T0WST5_9BACT</name>
<evidence type="ECO:0000313" key="1">
    <source>
        <dbReference type="EMBL" id="PRY89750.1"/>
    </source>
</evidence>
<protein>
    <submittedName>
        <fullName evidence="1">Uncharacterized protein</fullName>
    </submittedName>
</protein>
<reference evidence="1 2" key="1">
    <citation type="submission" date="2018-03" db="EMBL/GenBank/DDBJ databases">
        <title>Genomic Encyclopedia of Archaeal and Bacterial Type Strains, Phase II (KMG-II): from individual species to whole genera.</title>
        <authorList>
            <person name="Goeker M."/>
        </authorList>
    </citation>
    <scope>NUCLEOTIDE SEQUENCE [LARGE SCALE GENOMIC DNA]</scope>
    <source>
        <strain evidence="1 2">DSM 27929</strain>
    </source>
</reference>
<dbReference type="EMBL" id="PVTR01000002">
    <property type="protein sequence ID" value="PRY89750.1"/>
    <property type="molecule type" value="Genomic_DNA"/>
</dbReference>
<gene>
    <name evidence="1" type="ORF">CLW00_102226</name>
</gene>
<sequence>MTVGERHPERSESLSRGIAGNLLHFRQGDLLPYSYQDQGDVLNKSVVVTFSEVLLYTGGIYN</sequence>
<evidence type="ECO:0000313" key="2">
    <source>
        <dbReference type="Proteomes" id="UP000238157"/>
    </source>
</evidence>
<accession>A0A2T0WST5</accession>